<comment type="similarity">
    <text evidence="1">Belongs to the AAA ATPase family.</text>
</comment>
<keyword evidence="2" id="KW-0547">Nucleotide-binding</keyword>
<dbReference type="Pfam" id="PF17862">
    <property type="entry name" value="AAA_lid_3"/>
    <property type="match status" value="1"/>
</dbReference>
<gene>
    <name evidence="7" type="primary">YTA7</name>
    <name evidence="7" type="ORF">MBRA1_002897</name>
</gene>
<feature type="compositionally biased region" description="Acidic residues" evidence="5">
    <location>
        <begin position="77"/>
        <end position="89"/>
    </location>
</feature>
<feature type="compositionally biased region" description="Basic and acidic residues" evidence="5">
    <location>
        <begin position="973"/>
        <end position="995"/>
    </location>
</feature>
<dbReference type="Gene3D" id="1.20.920.10">
    <property type="entry name" value="Bromodomain-like"/>
    <property type="match status" value="1"/>
</dbReference>
<dbReference type="InterPro" id="IPR045199">
    <property type="entry name" value="ATAD2-like"/>
</dbReference>
<feature type="compositionally biased region" description="Low complexity" evidence="5">
    <location>
        <begin position="172"/>
        <end position="183"/>
    </location>
</feature>
<dbReference type="Gene3D" id="3.40.50.300">
    <property type="entry name" value="P-loop containing nucleotide triphosphate hydrolases"/>
    <property type="match status" value="2"/>
</dbReference>
<evidence type="ECO:0000256" key="4">
    <source>
        <dbReference type="ARBA" id="ARBA00023117"/>
    </source>
</evidence>
<dbReference type="InterPro" id="IPR027417">
    <property type="entry name" value="P-loop_NTPase"/>
</dbReference>
<dbReference type="GO" id="GO:0003682">
    <property type="term" value="F:chromatin binding"/>
    <property type="evidence" value="ECO:0007669"/>
    <property type="project" value="TreeGrafter"/>
</dbReference>
<feature type="compositionally biased region" description="Basic and acidic residues" evidence="5">
    <location>
        <begin position="1246"/>
        <end position="1258"/>
    </location>
</feature>
<evidence type="ECO:0000256" key="2">
    <source>
        <dbReference type="ARBA" id="ARBA00022741"/>
    </source>
</evidence>
<feature type="region of interest" description="Disordered" evidence="5">
    <location>
        <begin position="1175"/>
        <end position="1279"/>
    </location>
</feature>
<evidence type="ECO:0000256" key="5">
    <source>
        <dbReference type="SAM" id="MobiDB-lite"/>
    </source>
</evidence>
<dbReference type="SUPFAM" id="SSF52540">
    <property type="entry name" value="P-loop containing nucleoside triphosphate hydrolases"/>
    <property type="match status" value="2"/>
</dbReference>
<sequence length="1344" mass="147132">MSESPKRPGLRRRAAQGSFYAQYFAEGELSQDEDEDEEAPADAAPADDTPADDEAPASPPRERLTRSGRRSKIYVEPDWDEDEDAEDDDDHRSARPTRRSQRTSRSLRDFVAPDDEEEVDENADYAETVRARRAQQRQQRRENLLSLAASRSARRREARVQDEASPPHMRTSARLAARRASSADPHTSDETPSSASEAERGTAGRAYSFRTRKKINYSQLAPPPEPLRDGFGRRVRRTTRTSRADDLGGASSSVSHGAARALPSLPLSALPRAVRGRTGPDAWPLTMSGKDYAAAFGDEVDDSSDDEPRHTLNAARLGGGGGSALLENGPAPAPGGHSSATDPMGRMRRDGDPLADVDPLGVDMQIDFTHVGGLESHVQQLKEMVSLPLLYPELFQQFGVSPPRGVLFHGPPGTGKTLIARALAASCSTTGQSISFFMRKGADCLSKWVGEAERQLRLLFEEAKNAQPSIIFFDEIDGLAPVRSSKQDQIHASIVSTLLALMDGMEGRGQVVVIGATNRPDSIDPALRRPGRFDREFYFPLPSKAARQSILAIHTRKWSPPLDPQLQEMLAEATNGFGGADLRALCTEATLNAIQRHYPQIYGTSDRLELDPASVQVGARDFVLALEKLVPSSARAAHAAAAPLPAHLVPLVGSAVDDAYAVCRRMLPPRDARSALEEAQWEPDPAYTHRWPAPLSSDTPAGALERELLQQSFERTRVYRPRLLVHGEPGMGQAAVAAALLHRLEGYAVQTLSLPTLLGSATETPEAALVQHFHEARRLKPSVVLVPEIDRWATLLPDTTRAAFGALLDTLAPNDPVLLVGVSSVPFFELAPEVRGWFGIVPATRVAVSAPAADAREAFVADIVRQAARPPSEFADALPKRRRTLPALPKAPPKPPRQPTQAELNQQLENDARVLEHLKFRLGPVLAELRKKFKKFTRDVWEEYNLRDLMEQFDWRREKGKVVITLRYDRHERAESDARLSSDDERASDGPKPRDASPPLAAQDEAEAEDAEDLHEVAHAAPAAHEEPVDPGVTDADAEGETAAAPAAPEPPLSPGALGGPPRPPPAPDAQADDDSPYIYRDFTIYTMSLDKMQKRLYYNGYLTCDAFMDDIQKMVSNAEEAREVDADRVFRARQMQNLAAILLDQYIDASFRAECERMAQRVLAREEAAKREAERQKAAEVHPRRPNGLRYSARQQGEAIEPHDLVDVATIERAHKRARSASAPVPHAESGQEASSEPPPADEPDAVKRVRLADGEAHASPTDAAPTSPPRPPAPVLPLDAQHALTAALVRTTDGFNVEQLQQLRAVCFDAILAHRAEWDRTALVAELPALAEDLARAVRQVE</sequence>
<feature type="compositionally biased region" description="Acidic residues" evidence="5">
    <location>
        <begin position="112"/>
        <end position="124"/>
    </location>
</feature>
<feature type="region of interest" description="Disordered" evidence="5">
    <location>
        <begin position="1"/>
        <end position="259"/>
    </location>
</feature>
<dbReference type="InterPro" id="IPR003959">
    <property type="entry name" value="ATPase_AAA_core"/>
</dbReference>
<dbReference type="GO" id="GO:0006337">
    <property type="term" value="P:nucleosome disassembly"/>
    <property type="evidence" value="ECO:0007669"/>
    <property type="project" value="TreeGrafter"/>
</dbReference>
<dbReference type="GO" id="GO:0005634">
    <property type="term" value="C:nucleus"/>
    <property type="evidence" value="ECO:0007669"/>
    <property type="project" value="TreeGrafter"/>
</dbReference>
<feature type="domain" description="AAA+ ATPase" evidence="6">
    <location>
        <begin position="402"/>
        <end position="543"/>
    </location>
</feature>
<dbReference type="PANTHER" id="PTHR23069">
    <property type="entry name" value="AAA DOMAIN-CONTAINING"/>
    <property type="match status" value="1"/>
</dbReference>
<reference evidence="7" key="1">
    <citation type="submission" date="2023-03" db="EMBL/GenBank/DDBJ databases">
        <title>Mating type loci evolution in Malassezia.</title>
        <authorList>
            <person name="Coelho M.A."/>
        </authorList>
    </citation>
    <scope>NUCLEOTIDE SEQUENCE</scope>
    <source>
        <strain evidence="7">CBS 14135</strain>
    </source>
</reference>
<dbReference type="GO" id="GO:0045815">
    <property type="term" value="P:transcription initiation-coupled chromatin remodeling"/>
    <property type="evidence" value="ECO:0007669"/>
    <property type="project" value="TreeGrafter"/>
</dbReference>
<protein>
    <submittedName>
        <fullName evidence="7">TAT-binding protein-like protein 7, AAA ATPase</fullName>
    </submittedName>
</protein>
<keyword evidence="3" id="KW-0067">ATP-binding</keyword>
<dbReference type="GO" id="GO:0006334">
    <property type="term" value="P:nucleosome assembly"/>
    <property type="evidence" value="ECO:0007669"/>
    <property type="project" value="TreeGrafter"/>
</dbReference>
<evidence type="ECO:0000259" key="6">
    <source>
        <dbReference type="SMART" id="SM00382"/>
    </source>
</evidence>
<feature type="compositionally biased region" description="Basic and acidic residues" evidence="5">
    <location>
        <begin position="1175"/>
        <end position="1184"/>
    </location>
</feature>
<dbReference type="GO" id="GO:0042393">
    <property type="term" value="F:histone binding"/>
    <property type="evidence" value="ECO:0007669"/>
    <property type="project" value="TreeGrafter"/>
</dbReference>
<feature type="compositionally biased region" description="Pro residues" evidence="5">
    <location>
        <begin position="889"/>
        <end position="898"/>
    </location>
</feature>
<feature type="domain" description="AAA+ ATPase" evidence="6">
    <location>
        <begin position="719"/>
        <end position="833"/>
    </location>
</feature>
<feature type="region of interest" description="Disordered" evidence="5">
    <location>
        <begin position="875"/>
        <end position="901"/>
    </location>
</feature>
<feature type="compositionally biased region" description="Pro residues" evidence="5">
    <location>
        <begin position="1268"/>
        <end position="1277"/>
    </location>
</feature>
<dbReference type="Proteomes" id="UP001216638">
    <property type="component" value="Chromosome 3"/>
</dbReference>
<feature type="region of interest" description="Disordered" evidence="5">
    <location>
        <begin position="299"/>
        <end position="356"/>
    </location>
</feature>
<feature type="compositionally biased region" description="Basic and acidic residues" evidence="5">
    <location>
        <begin position="1014"/>
        <end position="1028"/>
    </location>
</feature>
<dbReference type="GO" id="GO:0016887">
    <property type="term" value="F:ATP hydrolysis activity"/>
    <property type="evidence" value="ECO:0007669"/>
    <property type="project" value="InterPro"/>
</dbReference>
<dbReference type="GO" id="GO:0005524">
    <property type="term" value="F:ATP binding"/>
    <property type="evidence" value="ECO:0007669"/>
    <property type="project" value="UniProtKB-KW"/>
</dbReference>
<organism evidence="7 8">
    <name type="scientific">Malassezia brasiliensis</name>
    <dbReference type="NCBI Taxonomy" id="1821822"/>
    <lineage>
        <taxon>Eukaryota</taxon>
        <taxon>Fungi</taxon>
        <taxon>Dikarya</taxon>
        <taxon>Basidiomycota</taxon>
        <taxon>Ustilaginomycotina</taxon>
        <taxon>Malasseziomycetes</taxon>
        <taxon>Malasseziales</taxon>
        <taxon>Malasseziaceae</taxon>
        <taxon>Malassezia</taxon>
    </lineage>
</organism>
<dbReference type="InterPro" id="IPR041569">
    <property type="entry name" value="AAA_lid_3"/>
</dbReference>
<dbReference type="InterPro" id="IPR036427">
    <property type="entry name" value="Bromodomain-like_sf"/>
</dbReference>
<evidence type="ECO:0000313" key="8">
    <source>
        <dbReference type="Proteomes" id="UP001216638"/>
    </source>
</evidence>
<feature type="compositionally biased region" description="Low complexity" evidence="5">
    <location>
        <begin position="248"/>
        <end position="259"/>
    </location>
</feature>
<evidence type="ECO:0000313" key="7">
    <source>
        <dbReference type="EMBL" id="WFC96241.1"/>
    </source>
</evidence>
<feature type="region of interest" description="Disordered" evidence="5">
    <location>
        <begin position="973"/>
        <end position="1076"/>
    </location>
</feature>
<dbReference type="SUPFAM" id="SSF47370">
    <property type="entry name" value="Bromodomain"/>
    <property type="match status" value="1"/>
</dbReference>
<feature type="compositionally biased region" description="Acidic residues" evidence="5">
    <location>
        <begin position="29"/>
        <end position="40"/>
    </location>
</feature>
<dbReference type="Gene3D" id="1.10.8.60">
    <property type="match status" value="1"/>
</dbReference>
<dbReference type="Pfam" id="PF00004">
    <property type="entry name" value="AAA"/>
    <property type="match status" value="2"/>
</dbReference>
<dbReference type="EMBL" id="CP119953">
    <property type="protein sequence ID" value="WFC96241.1"/>
    <property type="molecule type" value="Genomic_DNA"/>
</dbReference>
<dbReference type="FunFam" id="3.40.50.300:FF:000061">
    <property type="entry name" value="ATPase family, AAA domain-containing 2"/>
    <property type="match status" value="1"/>
</dbReference>
<keyword evidence="8" id="KW-1185">Reference proteome</keyword>
<dbReference type="InterPro" id="IPR003593">
    <property type="entry name" value="AAA+_ATPase"/>
</dbReference>
<evidence type="ECO:0000256" key="3">
    <source>
        <dbReference type="ARBA" id="ARBA00022840"/>
    </source>
</evidence>
<dbReference type="InterPro" id="IPR003960">
    <property type="entry name" value="ATPase_AAA_CS"/>
</dbReference>
<proteinExistence type="inferred from homology"/>
<evidence type="ECO:0000256" key="1">
    <source>
        <dbReference type="ARBA" id="ARBA00006914"/>
    </source>
</evidence>
<keyword evidence="4" id="KW-0103">Bromodomain</keyword>
<name>A0AAF0IQN6_9BASI</name>
<accession>A0AAF0IQN6</accession>
<dbReference type="PROSITE" id="PS00674">
    <property type="entry name" value="AAA"/>
    <property type="match status" value="1"/>
</dbReference>
<feature type="compositionally biased region" description="Basic and acidic residues" evidence="5">
    <location>
        <begin position="1201"/>
        <end position="1214"/>
    </location>
</feature>
<feature type="compositionally biased region" description="Acidic residues" evidence="5">
    <location>
        <begin position="1004"/>
        <end position="1013"/>
    </location>
</feature>
<dbReference type="SMART" id="SM00382">
    <property type="entry name" value="AAA"/>
    <property type="match status" value="2"/>
</dbReference>
<dbReference type="PANTHER" id="PTHR23069:SF0">
    <property type="entry name" value="TAT-BINDING HOMOLOG 7"/>
    <property type="match status" value="1"/>
</dbReference>